<dbReference type="PANTHER" id="PTHR43788">
    <property type="entry name" value="DNA2/NAM7 HELICASE FAMILY MEMBER"/>
    <property type="match status" value="1"/>
</dbReference>
<dbReference type="InterPro" id="IPR003593">
    <property type="entry name" value="AAA+_ATPase"/>
</dbReference>
<dbReference type="STRING" id="91360.SAMN05660330_02345"/>
<organism evidence="4 5">
    <name type="scientific">Desulforhopalus singaporensis</name>
    <dbReference type="NCBI Taxonomy" id="91360"/>
    <lineage>
        <taxon>Bacteria</taxon>
        <taxon>Pseudomonadati</taxon>
        <taxon>Thermodesulfobacteriota</taxon>
        <taxon>Desulfobulbia</taxon>
        <taxon>Desulfobulbales</taxon>
        <taxon>Desulfocapsaceae</taxon>
        <taxon>Desulforhopalus</taxon>
    </lineage>
</organism>
<keyword evidence="1" id="KW-0547">Nucleotide-binding</keyword>
<dbReference type="Pfam" id="PF13245">
    <property type="entry name" value="AAA_19"/>
    <property type="match status" value="1"/>
</dbReference>
<dbReference type="RefSeq" id="WP_092223018.1">
    <property type="nucleotide sequence ID" value="NZ_FNJI01000015.1"/>
</dbReference>
<dbReference type="GO" id="GO:0009338">
    <property type="term" value="C:exodeoxyribonuclease V complex"/>
    <property type="evidence" value="ECO:0007669"/>
    <property type="project" value="TreeGrafter"/>
</dbReference>
<dbReference type="Pfam" id="PF18335">
    <property type="entry name" value="SH3_13"/>
    <property type="match status" value="1"/>
</dbReference>
<dbReference type="HAMAP" id="MF_01488">
    <property type="entry name" value="RecD2"/>
    <property type="match status" value="1"/>
</dbReference>
<dbReference type="InterPro" id="IPR055446">
    <property type="entry name" value="RecD2_N_OB"/>
</dbReference>
<dbReference type="GO" id="GO:0017116">
    <property type="term" value="F:single-stranded DNA helicase activity"/>
    <property type="evidence" value="ECO:0007669"/>
    <property type="project" value="TreeGrafter"/>
</dbReference>
<dbReference type="InterPro" id="IPR027785">
    <property type="entry name" value="UvrD-like_helicase_C"/>
</dbReference>
<evidence type="ECO:0000256" key="1">
    <source>
        <dbReference type="ARBA" id="ARBA00022741"/>
    </source>
</evidence>
<dbReference type="SMART" id="SM00382">
    <property type="entry name" value="AAA"/>
    <property type="match status" value="1"/>
</dbReference>
<sequence>MTEIVEVVRGIVSRVTYHNPDNGWSVLRLSPFNSPETMETVTVHQTQVFAGATMEFHGNWTVHPQYGRQFRAERAIVKKPATASALEKYLGSGLIKGVGPKTAAKIVAHFGETTLDVFEKDIERLVEVPGIAAKKLEMIKGAWLEHRAVREVMIFLQSHGISTLFAVRIFQKYGDQAIALVTEDPYRLANDFYGIGFFSADRVALSIGIARDGEKRLMAAVRHVLGAAREEGHCYLYHQQIETALTALLEISLPRDGLGAVLGRMEQENYLRMRPLPGAGEQLVRCYYGKTLYYDEAYVASRIQRLTDRRENDTAPVAALLERRQQQNRLCLSRQQQLAVCQTVSHHFSVLTGGPGCGKTTTTRVIVQLLEDLGRRVLLAAPTGRAAQRMSEVIGRSAQTLHRLLEWRRGGFEKNEKNPLDCDFLIVDECSMLDISLTASLLKAVSEGCQVLFIGDSDQLPSVGAGNVLRDLIASRCVPVARLTEVFRQARQSKIIGYAHDVNNGVVPHIRSPFRNPEVWQQQEDCLFIDSDEATKAQIEFITRARKVLDNHVSDQRPDKELFTFRCGEEITSAYEKDFAIPDKFQHVDLERLSRARGPVEELKVVLGKVHPWSTLHYGFSAVETVVRLYVEWIGKYFGMSTEIQVLSPMTRGSLGTINLNRILQQAVNPERSGKAQLTIGDRIFRQGDRVIHKRNNYELGVFNGDIGKIEAIDNLEPSMAVVFGPENRTVTYQKDDIVELELAYAITVHKSQGSEFEAVIIPVLTQHFKMLYRNLVYTGVTRAKKLAVLVGTRKALAMAVKREDTAKRQTMLQQLLSKNQ</sequence>
<dbReference type="InterPro" id="IPR006345">
    <property type="entry name" value="RecD2"/>
</dbReference>
<accession>A0A1H0RKN5</accession>
<dbReference type="Gene3D" id="1.10.150.20">
    <property type="entry name" value="5' to 3' exonuclease, C-terminal subdomain"/>
    <property type="match status" value="1"/>
</dbReference>
<dbReference type="GO" id="GO:0043139">
    <property type="term" value="F:5'-3' DNA helicase activity"/>
    <property type="evidence" value="ECO:0007669"/>
    <property type="project" value="InterPro"/>
</dbReference>
<keyword evidence="2" id="KW-0067">ATP-binding</keyword>
<dbReference type="SUPFAM" id="SSF47781">
    <property type="entry name" value="RuvA domain 2-like"/>
    <property type="match status" value="1"/>
</dbReference>
<dbReference type="CDD" id="cd17933">
    <property type="entry name" value="DEXSc_RecD-like"/>
    <property type="match status" value="1"/>
</dbReference>
<dbReference type="GO" id="GO:0003677">
    <property type="term" value="F:DNA binding"/>
    <property type="evidence" value="ECO:0007669"/>
    <property type="project" value="InterPro"/>
</dbReference>
<dbReference type="Pfam" id="PF13538">
    <property type="entry name" value="UvrD_C_2"/>
    <property type="match status" value="1"/>
</dbReference>
<protein>
    <submittedName>
        <fullName evidence="4">Exodeoxyribonuclease V alpha subunit</fullName>
    </submittedName>
</protein>
<reference evidence="4 5" key="1">
    <citation type="submission" date="2016-10" db="EMBL/GenBank/DDBJ databases">
        <authorList>
            <person name="de Groot N.N."/>
        </authorList>
    </citation>
    <scope>NUCLEOTIDE SEQUENCE [LARGE SCALE GENOMIC DNA]</scope>
    <source>
        <strain evidence="4 5">DSM 12130</strain>
    </source>
</reference>
<dbReference type="Proteomes" id="UP000199073">
    <property type="component" value="Unassembled WGS sequence"/>
</dbReference>
<dbReference type="Pfam" id="PF14520">
    <property type="entry name" value="HHH_5"/>
    <property type="match status" value="1"/>
</dbReference>
<dbReference type="AlphaFoldDB" id="A0A1H0RKN5"/>
<proteinExistence type="inferred from homology"/>
<dbReference type="Pfam" id="PF14490">
    <property type="entry name" value="HHH_RecD2"/>
    <property type="match status" value="1"/>
</dbReference>
<gene>
    <name evidence="4" type="ORF">SAMN05660330_02345</name>
</gene>
<dbReference type="Gene3D" id="3.40.50.300">
    <property type="entry name" value="P-loop containing nucleotide triphosphate hydrolases"/>
    <property type="match status" value="3"/>
</dbReference>
<dbReference type="Gene3D" id="1.10.10.2220">
    <property type="match status" value="1"/>
</dbReference>
<dbReference type="EMBL" id="FNJI01000015">
    <property type="protein sequence ID" value="SDP30015.1"/>
    <property type="molecule type" value="Genomic_DNA"/>
</dbReference>
<dbReference type="InterPro" id="IPR010994">
    <property type="entry name" value="RuvA_2-like"/>
</dbReference>
<dbReference type="GO" id="GO:0005524">
    <property type="term" value="F:ATP binding"/>
    <property type="evidence" value="ECO:0007669"/>
    <property type="project" value="UniProtKB-KW"/>
</dbReference>
<dbReference type="InterPro" id="IPR041451">
    <property type="entry name" value="RecD2_SH13"/>
</dbReference>
<dbReference type="OrthoDB" id="9763659at2"/>
<dbReference type="Pfam" id="PF23139">
    <property type="entry name" value="OB_YrrC"/>
    <property type="match status" value="1"/>
</dbReference>
<dbReference type="GO" id="GO:0006310">
    <property type="term" value="P:DNA recombination"/>
    <property type="evidence" value="ECO:0007669"/>
    <property type="project" value="InterPro"/>
</dbReference>
<feature type="domain" description="AAA+ ATPase" evidence="3">
    <location>
        <begin position="345"/>
        <end position="484"/>
    </location>
</feature>
<dbReference type="InterPro" id="IPR029493">
    <property type="entry name" value="RecD2-like_HHH"/>
</dbReference>
<dbReference type="SUPFAM" id="SSF52540">
    <property type="entry name" value="P-loop containing nucleoside triphosphate hydrolases"/>
    <property type="match status" value="2"/>
</dbReference>
<evidence type="ECO:0000259" key="3">
    <source>
        <dbReference type="SMART" id="SM00382"/>
    </source>
</evidence>
<dbReference type="InterPro" id="IPR027417">
    <property type="entry name" value="P-loop_NTPase"/>
</dbReference>
<evidence type="ECO:0000256" key="2">
    <source>
        <dbReference type="ARBA" id="ARBA00022840"/>
    </source>
</evidence>
<keyword evidence="5" id="KW-1185">Reference proteome</keyword>
<dbReference type="CDD" id="cd18809">
    <property type="entry name" value="SF1_C_RecD"/>
    <property type="match status" value="1"/>
</dbReference>
<dbReference type="PANTHER" id="PTHR43788:SF6">
    <property type="entry name" value="DNA HELICASE B"/>
    <property type="match status" value="1"/>
</dbReference>
<name>A0A1H0RKN5_9BACT</name>
<evidence type="ECO:0000313" key="5">
    <source>
        <dbReference type="Proteomes" id="UP000199073"/>
    </source>
</evidence>
<dbReference type="InterPro" id="IPR050534">
    <property type="entry name" value="Coronavir_polyprotein_1ab"/>
</dbReference>
<evidence type="ECO:0000313" key="4">
    <source>
        <dbReference type="EMBL" id="SDP30015.1"/>
    </source>
</evidence>